<protein>
    <submittedName>
        <fullName evidence="3">C4-dicarboxylate ABC transporter permease</fullName>
    </submittedName>
</protein>
<feature type="transmembrane region" description="Helical" evidence="1">
    <location>
        <begin position="186"/>
        <end position="209"/>
    </location>
</feature>
<feature type="transmembrane region" description="Helical" evidence="1">
    <location>
        <begin position="118"/>
        <end position="134"/>
    </location>
</feature>
<evidence type="ECO:0000313" key="4">
    <source>
        <dbReference type="Proteomes" id="UP000069241"/>
    </source>
</evidence>
<feature type="transmembrane region" description="Helical" evidence="1">
    <location>
        <begin position="437"/>
        <end position="462"/>
    </location>
</feature>
<evidence type="ECO:0000259" key="2">
    <source>
        <dbReference type="Pfam" id="PF06808"/>
    </source>
</evidence>
<evidence type="ECO:0000313" key="3">
    <source>
        <dbReference type="EMBL" id="AMD91531.1"/>
    </source>
</evidence>
<sequence>MEKVQGTVDVSEIVAKYDKESAYRTFRGGLEVFIRVLCIALSGFHLFTAATGAYPPQIQRAVHLGFVLVLIYLLYPARATGSKHKLAWYDVLLAAAGAAVCGYIVWNYDVIVLDAGPPTEMDFIFGCASILLVLEATRRIVGLPITLVAVCFLLYAKFGNLIPGMMGHPGFSMKRIVAHMYLTTEGLFGMPLGVSASFVFLFILFGAFLHSTGLGKFFIDLALAAAGRFVGGPAKVAVLASGFFGTISGSSVANTVSTGTFTIPLMKSVGYRGAFAGAVEAASSTGGQIMPPIMGAAAFIMAQFLGVGYVEIAKAALIPALLYYLAVGFMVHMEAKRLGLKGIPKERLPRAWFVLRQGGYLLIPIFVLIYLLIQGYTPLKSAYYCILATVIISLVANNWKAWAGASSSGLNVRHSLAQCNRQAGKDILQAMENGGRLALGVAAACACTGFVIGVVTLTGVGLKLANAILTLSAGSFALTLFFTMLASIVLGMGLPTTAKYIVLATIAAPAIQTFGVPMLAAHLFIMYFGILADLTPPVALAAYAAAGIARSEPNATGFMAVKLALAGFLIPYIFCYNPGLLMIGASNTEIVFIVCTAAVGIASLSFASVGYWLRNLYLWERLVLVAAAITLITPGLVTDIIGLSLMAAVYVLQKVFKEGPRHPEAVAA</sequence>
<feature type="transmembrane region" description="Helical" evidence="1">
    <location>
        <begin position="468"/>
        <end position="490"/>
    </location>
</feature>
<feature type="domain" description="TRAP C4-dicarboxylate transport system permease DctM subunit" evidence="2">
    <location>
        <begin position="130"/>
        <end position="585"/>
    </location>
</feature>
<feature type="transmembrane region" description="Helical" evidence="1">
    <location>
        <begin position="293"/>
        <end position="310"/>
    </location>
</feature>
<feature type="transmembrane region" description="Helical" evidence="1">
    <location>
        <begin position="381"/>
        <end position="399"/>
    </location>
</feature>
<accession>A0A120KML2</accession>
<dbReference type="NCBIfam" id="TIGR02123">
    <property type="entry name" value="TRAP_fused"/>
    <property type="match status" value="1"/>
</dbReference>
<dbReference type="InterPro" id="IPR010656">
    <property type="entry name" value="DctM"/>
</dbReference>
<dbReference type="KEGG" id="dfi:AXF13_06850"/>
<dbReference type="PANTHER" id="PTHR43849:SF2">
    <property type="entry name" value="BLL3936 PROTEIN"/>
    <property type="match status" value="1"/>
</dbReference>
<name>A0A120KML2_9BACT</name>
<gene>
    <name evidence="3" type="ORF">AXF13_06850</name>
</gene>
<feature type="transmembrane region" description="Helical" evidence="1">
    <location>
        <begin position="87"/>
        <end position="106"/>
    </location>
</feature>
<feature type="transmembrane region" description="Helical" evidence="1">
    <location>
        <begin position="141"/>
        <end position="166"/>
    </location>
</feature>
<evidence type="ECO:0000256" key="1">
    <source>
        <dbReference type="SAM" id="Phobius"/>
    </source>
</evidence>
<feature type="transmembrane region" description="Helical" evidence="1">
    <location>
        <begin position="316"/>
        <end position="333"/>
    </location>
</feature>
<keyword evidence="4" id="KW-1185">Reference proteome</keyword>
<keyword evidence="1" id="KW-0472">Membrane</keyword>
<feature type="transmembrane region" description="Helical" evidence="1">
    <location>
        <begin position="32"/>
        <end position="52"/>
    </location>
</feature>
<dbReference type="Proteomes" id="UP000069241">
    <property type="component" value="Chromosome"/>
</dbReference>
<dbReference type="AlphaFoldDB" id="A0A120KML2"/>
<dbReference type="STRING" id="44742.AXF13_06850"/>
<feature type="transmembrane region" description="Helical" evidence="1">
    <location>
        <begin position="353"/>
        <end position="375"/>
    </location>
</feature>
<dbReference type="EMBL" id="CP014229">
    <property type="protein sequence ID" value="AMD91531.1"/>
    <property type="molecule type" value="Genomic_DNA"/>
</dbReference>
<feature type="transmembrane region" description="Helical" evidence="1">
    <location>
        <begin position="590"/>
        <end position="613"/>
    </location>
</feature>
<organism evidence="3 4">
    <name type="scientific">Desulfovibrio fairfieldensis</name>
    <dbReference type="NCBI Taxonomy" id="44742"/>
    <lineage>
        <taxon>Bacteria</taxon>
        <taxon>Pseudomonadati</taxon>
        <taxon>Thermodesulfobacteriota</taxon>
        <taxon>Desulfovibrionia</taxon>
        <taxon>Desulfovibrionales</taxon>
        <taxon>Desulfovibrionaceae</taxon>
        <taxon>Desulfovibrio</taxon>
    </lineage>
</organism>
<dbReference type="InterPro" id="IPR011853">
    <property type="entry name" value="TRAP_DctM-Dct_fused"/>
</dbReference>
<feature type="transmembrane region" description="Helical" evidence="1">
    <location>
        <begin position="625"/>
        <end position="652"/>
    </location>
</feature>
<reference evidence="4" key="1">
    <citation type="submission" date="2016-02" db="EMBL/GenBank/DDBJ databases">
        <authorList>
            <person name="Holder M.E."/>
            <person name="Ajami N.J."/>
            <person name="Petrosino J.F."/>
        </authorList>
    </citation>
    <scope>NUCLEOTIDE SEQUENCE [LARGE SCALE GENOMIC DNA]</scope>
    <source>
        <strain evidence="4">CCUG 45958</strain>
    </source>
</reference>
<dbReference type="PANTHER" id="PTHR43849">
    <property type="entry name" value="BLL3936 PROTEIN"/>
    <property type="match status" value="1"/>
</dbReference>
<feature type="transmembrane region" description="Helical" evidence="1">
    <location>
        <begin position="563"/>
        <end position="583"/>
    </location>
</feature>
<keyword evidence="1" id="KW-1133">Transmembrane helix</keyword>
<proteinExistence type="predicted"/>
<dbReference type="Pfam" id="PF06808">
    <property type="entry name" value="DctM"/>
    <property type="match status" value="1"/>
</dbReference>
<feature type="transmembrane region" description="Helical" evidence="1">
    <location>
        <begin position="502"/>
        <end position="530"/>
    </location>
</feature>
<feature type="transmembrane region" description="Helical" evidence="1">
    <location>
        <begin position="58"/>
        <end position="75"/>
    </location>
</feature>
<keyword evidence="1" id="KW-0812">Transmembrane</keyword>